<evidence type="ECO:0000256" key="2">
    <source>
        <dbReference type="ARBA" id="ARBA00022679"/>
    </source>
</evidence>
<gene>
    <name evidence="3" type="ORF">LD004_06275</name>
</gene>
<name>A0AAW4SUX1_9BACE</name>
<dbReference type="InterPro" id="IPR001451">
    <property type="entry name" value="Hexapep"/>
</dbReference>
<dbReference type="RefSeq" id="WP_225450827.1">
    <property type="nucleotide sequence ID" value="NZ_JADYTM010000018.1"/>
</dbReference>
<keyword evidence="3" id="KW-0012">Acyltransferase</keyword>
<organism evidence="3 4">
    <name type="scientific">Bacteroides xylanisolvens</name>
    <dbReference type="NCBI Taxonomy" id="371601"/>
    <lineage>
        <taxon>Bacteria</taxon>
        <taxon>Pseudomonadati</taxon>
        <taxon>Bacteroidota</taxon>
        <taxon>Bacteroidia</taxon>
        <taxon>Bacteroidales</taxon>
        <taxon>Bacteroidaceae</taxon>
        <taxon>Bacteroides</taxon>
    </lineage>
</organism>
<dbReference type="SUPFAM" id="SSF51161">
    <property type="entry name" value="Trimeric LpxA-like enzymes"/>
    <property type="match status" value="1"/>
</dbReference>
<comment type="caution">
    <text evidence="3">The sequence shown here is derived from an EMBL/GenBank/DDBJ whole genome shotgun (WGS) entry which is preliminary data.</text>
</comment>
<dbReference type="InterPro" id="IPR011004">
    <property type="entry name" value="Trimer_LpxA-like_sf"/>
</dbReference>
<keyword evidence="2" id="KW-0808">Transferase</keyword>
<accession>A0AAW4SUX1</accession>
<dbReference type="GO" id="GO:0008374">
    <property type="term" value="F:O-acyltransferase activity"/>
    <property type="evidence" value="ECO:0007669"/>
    <property type="project" value="TreeGrafter"/>
</dbReference>
<protein>
    <submittedName>
        <fullName evidence="3">Acyltransferase</fullName>
    </submittedName>
</protein>
<dbReference type="InterPro" id="IPR051159">
    <property type="entry name" value="Hexapeptide_acetyltransf"/>
</dbReference>
<dbReference type="PANTHER" id="PTHR23416:SF23">
    <property type="entry name" value="ACETYLTRANSFERASE C18B11.09C-RELATED"/>
    <property type="match status" value="1"/>
</dbReference>
<dbReference type="AlphaFoldDB" id="A0AAW4SUX1"/>
<dbReference type="EMBL" id="JAIWYE010000013">
    <property type="protein sequence ID" value="MCA4703217.1"/>
    <property type="molecule type" value="Genomic_DNA"/>
</dbReference>
<proteinExistence type="inferred from homology"/>
<evidence type="ECO:0000256" key="1">
    <source>
        <dbReference type="ARBA" id="ARBA00007274"/>
    </source>
</evidence>
<evidence type="ECO:0000313" key="4">
    <source>
        <dbReference type="Proteomes" id="UP001198461"/>
    </source>
</evidence>
<sequence length="261" mass="29520">MKILFFIVLLYIFRRYLAFIVLCVPLRIVNQRSRVAFLAEKKDNSLNACCEKLPTPMNLALQKNENEHASGFSLARVLKKKIFCIIYGYSKYLIYTIKYFPSHVVRNWVYKYIFLVDCHPNSTIYFGCEIRAGYSLHIGRGSIIGDNCILDARQGIYIGENVNLSSEVHLWTESHDMNDPYFRGSPSKRGAIYVGSRAWLGANVTVLDNVKIGEGAVVCAGAVVTKDVEPFAVVAGIPAKKIGERSHDLKYEFDGSHVLFY</sequence>
<dbReference type="Gene3D" id="2.160.10.10">
    <property type="entry name" value="Hexapeptide repeat proteins"/>
    <property type="match status" value="1"/>
</dbReference>
<dbReference type="PANTHER" id="PTHR23416">
    <property type="entry name" value="SIALIC ACID SYNTHASE-RELATED"/>
    <property type="match status" value="1"/>
</dbReference>
<dbReference type="GO" id="GO:0005829">
    <property type="term" value="C:cytosol"/>
    <property type="evidence" value="ECO:0007669"/>
    <property type="project" value="TreeGrafter"/>
</dbReference>
<dbReference type="CDD" id="cd04647">
    <property type="entry name" value="LbH_MAT_like"/>
    <property type="match status" value="1"/>
</dbReference>
<reference evidence="3" key="1">
    <citation type="submission" date="2023-08" db="EMBL/GenBank/DDBJ databases">
        <title>Mucin Metabolism Genes Underlie the Key Renovations of Bacteroides xylanisolvens Genomes in Captive Great Apes.</title>
        <authorList>
            <person name="Nishida A.H."/>
        </authorList>
    </citation>
    <scope>NUCLEOTIDE SEQUENCE</scope>
    <source>
        <strain evidence="3">P13.H9</strain>
    </source>
</reference>
<dbReference type="Proteomes" id="UP001198461">
    <property type="component" value="Unassembled WGS sequence"/>
</dbReference>
<comment type="similarity">
    <text evidence="1">Belongs to the transferase hexapeptide repeat family.</text>
</comment>
<evidence type="ECO:0000313" key="3">
    <source>
        <dbReference type="EMBL" id="MCA4703217.1"/>
    </source>
</evidence>
<dbReference type="Pfam" id="PF00132">
    <property type="entry name" value="Hexapep"/>
    <property type="match status" value="1"/>
</dbReference>